<dbReference type="Proteomes" id="UP000887576">
    <property type="component" value="Unplaced"/>
</dbReference>
<accession>A0AC34R7S9</accession>
<dbReference type="WBParaSite" id="JU765_v2.g4181.t1">
    <property type="protein sequence ID" value="JU765_v2.g4181.t1"/>
    <property type="gene ID" value="JU765_v2.g4181"/>
</dbReference>
<evidence type="ECO:0000313" key="2">
    <source>
        <dbReference type="WBParaSite" id="JU765_v2.g4181.t1"/>
    </source>
</evidence>
<sequence>MTNSTNDSFFGFLDELEIGSLSNPPIKPNWLADLLFYRYNRSVKYNENGNMLILDEAIDWSNFWARFVCYLSFLIGHGFGIFFNFLLLYLSLVKSSKFLYKKIHCLFANLAFCNILLSTGFLVYTFIIDVYYDVDSFNTLLNLNVGSHKYAFWPLAKQIIHTELVDNISLVQSFILLLLSLDRYLSLFDNYSATIKNGITAWIVSILPYFLSVFVFDLQLMSMALGINTALIVRFACFLIPNPLSLVLAVCAVVRLVQRPTCVRRKKDDLSCAATLLFILLLQLIEKFGLFLELLQNNFNFEITMGSREDDLTLNIFLGYLYM</sequence>
<organism evidence="1 2">
    <name type="scientific">Panagrolaimus sp. JU765</name>
    <dbReference type="NCBI Taxonomy" id="591449"/>
    <lineage>
        <taxon>Eukaryota</taxon>
        <taxon>Metazoa</taxon>
        <taxon>Ecdysozoa</taxon>
        <taxon>Nematoda</taxon>
        <taxon>Chromadorea</taxon>
        <taxon>Rhabditida</taxon>
        <taxon>Tylenchina</taxon>
        <taxon>Panagrolaimomorpha</taxon>
        <taxon>Panagrolaimoidea</taxon>
        <taxon>Panagrolaimidae</taxon>
        <taxon>Panagrolaimus</taxon>
    </lineage>
</organism>
<evidence type="ECO:0000313" key="1">
    <source>
        <dbReference type="Proteomes" id="UP000887576"/>
    </source>
</evidence>
<protein>
    <submittedName>
        <fullName evidence="2">Uncharacterized protein</fullName>
    </submittedName>
</protein>
<reference evidence="2" key="1">
    <citation type="submission" date="2022-11" db="UniProtKB">
        <authorList>
            <consortium name="WormBaseParasite"/>
        </authorList>
    </citation>
    <scope>IDENTIFICATION</scope>
</reference>
<proteinExistence type="predicted"/>
<name>A0AC34R7S9_9BILA</name>